<sequence>MRPAVDPAHGAQPFEIITYDFRPNSAANSPQATANGHHSRTSSDARSFSSLKVVQWNIERGYCLDAVIEILRGLHADIICVQELDIGCARSGGRNCAREIAEALSLKCTFVAEFLELDHSVRSERDGGGGLHGNAIFSHLDFDAHALVHQYQAFDWERDGMKKREPRRGGRCTVVGHFEVPGFDHPLTVYSAHLEVFCGLLSRVAQLSEVLARASATKKQSRYQILCGDLNTMAHGIARLSPNFCNDSMRWRTLGSTEAEWLTRNVLAQPAKDMPFNPALLSLNLPPAVVEAARNPGFVDPWDPVRDVTLSNYGGYYSGKLDWTLCMGLEVTDRAMANPKFEASDHRALVVTVRPDPEARAFGKYLAKWGPTSQGHLAASGMGDGIDDGQAQRSAVMEWLYGPRRAVARALAGDTVLPMLTVGLGAIVVGSLVYLKHRSG</sequence>
<keyword evidence="3" id="KW-0378">Hydrolase</keyword>
<keyword evidence="3" id="KW-0269">Exonuclease</keyword>
<dbReference type="EMBL" id="MCFL01000015">
    <property type="protein sequence ID" value="ORZ36738.1"/>
    <property type="molecule type" value="Genomic_DNA"/>
</dbReference>
<reference evidence="3 4" key="1">
    <citation type="submission" date="2016-07" db="EMBL/GenBank/DDBJ databases">
        <title>Pervasive Adenine N6-methylation of Active Genes in Fungi.</title>
        <authorList>
            <consortium name="DOE Joint Genome Institute"/>
            <person name="Mondo S.J."/>
            <person name="Dannebaum R.O."/>
            <person name="Kuo R.C."/>
            <person name="Labutti K."/>
            <person name="Haridas S."/>
            <person name="Kuo A."/>
            <person name="Salamov A."/>
            <person name="Ahrendt S.R."/>
            <person name="Lipzen A."/>
            <person name="Sullivan W."/>
            <person name="Andreopoulos W.B."/>
            <person name="Clum A."/>
            <person name="Lindquist E."/>
            <person name="Daum C."/>
            <person name="Ramamoorthy G.K."/>
            <person name="Gryganskyi A."/>
            <person name="Culley D."/>
            <person name="Magnuson J.K."/>
            <person name="James T.Y."/>
            <person name="O'Malley M.A."/>
            <person name="Stajich J.E."/>
            <person name="Spatafora J.W."/>
            <person name="Visel A."/>
            <person name="Grigoriev I.V."/>
        </authorList>
    </citation>
    <scope>NUCLEOTIDE SEQUENCE [LARGE SCALE GENOMIC DNA]</scope>
    <source>
        <strain evidence="3 4">PL171</strain>
    </source>
</reference>
<dbReference type="GO" id="GO:0004527">
    <property type="term" value="F:exonuclease activity"/>
    <property type="evidence" value="ECO:0007669"/>
    <property type="project" value="UniProtKB-KW"/>
</dbReference>
<dbReference type="Gene3D" id="3.60.10.10">
    <property type="entry name" value="Endonuclease/exonuclease/phosphatase"/>
    <property type="match status" value="1"/>
</dbReference>
<dbReference type="OrthoDB" id="200415at2759"/>
<gene>
    <name evidence="3" type="ORF">BCR44DRAFT_126056</name>
</gene>
<keyword evidence="3" id="KW-0540">Nuclease</keyword>
<dbReference type="InterPro" id="IPR036691">
    <property type="entry name" value="Endo/exonu/phosph_ase_sf"/>
</dbReference>
<feature type="domain" description="Endonuclease/exonuclease/phosphatase" evidence="2">
    <location>
        <begin position="54"/>
        <end position="346"/>
    </location>
</feature>
<keyword evidence="1" id="KW-0812">Transmembrane</keyword>
<dbReference type="InterPro" id="IPR005135">
    <property type="entry name" value="Endo/exonuclease/phosphatase"/>
</dbReference>
<dbReference type="GO" id="GO:0016020">
    <property type="term" value="C:membrane"/>
    <property type="evidence" value="ECO:0007669"/>
    <property type="project" value="GOC"/>
</dbReference>
<comment type="caution">
    <text evidence="3">The sequence shown here is derived from an EMBL/GenBank/DDBJ whole genome shotgun (WGS) entry which is preliminary data.</text>
</comment>
<organism evidence="3 4">
    <name type="scientific">Catenaria anguillulae PL171</name>
    <dbReference type="NCBI Taxonomy" id="765915"/>
    <lineage>
        <taxon>Eukaryota</taxon>
        <taxon>Fungi</taxon>
        <taxon>Fungi incertae sedis</taxon>
        <taxon>Blastocladiomycota</taxon>
        <taxon>Blastocladiomycetes</taxon>
        <taxon>Blastocladiales</taxon>
        <taxon>Catenariaceae</taxon>
        <taxon>Catenaria</taxon>
    </lineage>
</organism>
<dbReference type="GO" id="GO:0006506">
    <property type="term" value="P:GPI anchor biosynthetic process"/>
    <property type="evidence" value="ECO:0007669"/>
    <property type="project" value="TreeGrafter"/>
</dbReference>
<feature type="transmembrane region" description="Helical" evidence="1">
    <location>
        <begin position="416"/>
        <end position="435"/>
    </location>
</feature>
<dbReference type="Proteomes" id="UP000193411">
    <property type="component" value="Unassembled WGS sequence"/>
</dbReference>
<proteinExistence type="predicted"/>
<dbReference type="Pfam" id="PF03372">
    <property type="entry name" value="Exo_endo_phos"/>
    <property type="match status" value="1"/>
</dbReference>
<evidence type="ECO:0000256" key="1">
    <source>
        <dbReference type="SAM" id="Phobius"/>
    </source>
</evidence>
<dbReference type="PANTHER" id="PTHR14859:SF15">
    <property type="entry name" value="ENDONUCLEASE_EXONUCLEASE_PHOSPHATASE DOMAIN-CONTAINING PROTEIN"/>
    <property type="match status" value="1"/>
</dbReference>
<dbReference type="PANTHER" id="PTHR14859">
    <property type="entry name" value="CALCOFLUOR WHITE HYPERSENSITIVE PROTEIN PRECURSOR"/>
    <property type="match status" value="1"/>
</dbReference>
<dbReference type="SUPFAM" id="SSF56219">
    <property type="entry name" value="DNase I-like"/>
    <property type="match status" value="1"/>
</dbReference>
<keyword evidence="3" id="KW-0255">Endonuclease</keyword>
<dbReference type="GO" id="GO:0004519">
    <property type="term" value="F:endonuclease activity"/>
    <property type="evidence" value="ECO:0007669"/>
    <property type="project" value="UniProtKB-KW"/>
</dbReference>
<protein>
    <submittedName>
        <fullName evidence="3">Endonuclease/exonuclease/phosphatase</fullName>
    </submittedName>
</protein>
<name>A0A1Y2HQ50_9FUNG</name>
<keyword evidence="4" id="KW-1185">Reference proteome</keyword>
<evidence type="ECO:0000313" key="4">
    <source>
        <dbReference type="Proteomes" id="UP000193411"/>
    </source>
</evidence>
<dbReference type="AlphaFoldDB" id="A0A1Y2HQ50"/>
<keyword evidence="1" id="KW-1133">Transmembrane helix</keyword>
<evidence type="ECO:0000313" key="3">
    <source>
        <dbReference type="EMBL" id="ORZ36738.1"/>
    </source>
</evidence>
<evidence type="ECO:0000259" key="2">
    <source>
        <dbReference type="Pfam" id="PF03372"/>
    </source>
</evidence>
<dbReference type="STRING" id="765915.A0A1Y2HQ50"/>
<keyword evidence="1" id="KW-0472">Membrane</keyword>
<dbReference type="InterPro" id="IPR051916">
    <property type="entry name" value="GPI-anchor_lipid_remodeler"/>
</dbReference>
<accession>A0A1Y2HQ50</accession>